<protein>
    <submittedName>
        <fullName evidence="2">Uncharacterized protein</fullName>
    </submittedName>
</protein>
<accession>A0ABP4RFC5</accession>
<gene>
    <name evidence="2" type="ORF">GCM10009733_043190</name>
</gene>
<keyword evidence="3" id="KW-1185">Reference proteome</keyword>
<dbReference type="Proteomes" id="UP001500064">
    <property type="component" value="Unassembled WGS sequence"/>
</dbReference>
<comment type="caution">
    <text evidence="2">The sequence shown here is derived from an EMBL/GenBank/DDBJ whole genome shotgun (WGS) entry which is preliminary data.</text>
</comment>
<proteinExistence type="predicted"/>
<organism evidence="2 3">
    <name type="scientific">Nonomuraea maheshkhaliensis</name>
    <dbReference type="NCBI Taxonomy" id="419590"/>
    <lineage>
        <taxon>Bacteria</taxon>
        <taxon>Bacillati</taxon>
        <taxon>Actinomycetota</taxon>
        <taxon>Actinomycetes</taxon>
        <taxon>Streptosporangiales</taxon>
        <taxon>Streptosporangiaceae</taxon>
        <taxon>Nonomuraea</taxon>
    </lineage>
</organism>
<name>A0ABP4RFC5_9ACTN</name>
<reference evidence="3" key="1">
    <citation type="journal article" date="2019" name="Int. J. Syst. Evol. Microbiol.">
        <title>The Global Catalogue of Microorganisms (GCM) 10K type strain sequencing project: providing services to taxonomists for standard genome sequencing and annotation.</title>
        <authorList>
            <consortium name="The Broad Institute Genomics Platform"/>
            <consortium name="The Broad Institute Genome Sequencing Center for Infectious Disease"/>
            <person name="Wu L."/>
            <person name="Ma J."/>
        </authorList>
    </citation>
    <scope>NUCLEOTIDE SEQUENCE [LARGE SCALE GENOMIC DNA]</scope>
    <source>
        <strain evidence="3">JCM 13929</strain>
    </source>
</reference>
<evidence type="ECO:0000313" key="2">
    <source>
        <dbReference type="EMBL" id="GAA1641524.1"/>
    </source>
</evidence>
<evidence type="ECO:0000313" key="3">
    <source>
        <dbReference type="Proteomes" id="UP001500064"/>
    </source>
</evidence>
<sequence length="85" mass="9012">MAMIQVRLPQEATLADALRLLGLSEEDADADYGLVAVAPGLQVLRVTEEAAGRVSRDLADDVASVFADPRVEPQEPGEPGEPRDA</sequence>
<evidence type="ECO:0000256" key="1">
    <source>
        <dbReference type="SAM" id="MobiDB-lite"/>
    </source>
</evidence>
<feature type="region of interest" description="Disordered" evidence="1">
    <location>
        <begin position="66"/>
        <end position="85"/>
    </location>
</feature>
<dbReference type="EMBL" id="BAAAMU010000029">
    <property type="protein sequence ID" value="GAA1641524.1"/>
    <property type="molecule type" value="Genomic_DNA"/>
</dbReference>